<evidence type="ECO:0000259" key="6">
    <source>
        <dbReference type="Pfam" id="PF05922"/>
    </source>
</evidence>
<dbReference type="GO" id="GO:0006508">
    <property type="term" value="P:proteolysis"/>
    <property type="evidence" value="ECO:0007669"/>
    <property type="project" value="UniProtKB-KW"/>
</dbReference>
<feature type="chain" id="PRO_5001698182" evidence="5">
    <location>
        <begin position="20"/>
        <end position="353"/>
    </location>
</feature>
<evidence type="ECO:0000256" key="4">
    <source>
        <dbReference type="PROSITE-ProRule" id="PRU01240"/>
    </source>
</evidence>
<gene>
    <name evidence="7" type="ORF">V565_144540</name>
</gene>
<accession>A0A074RT06</accession>
<evidence type="ECO:0000256" key="1">
    <source>
        <dbReference type="ARBA" id="ARBA00011073"/>
    </source>
</evidence>
<feature type="domain" description="Inhibitor I9" evidence="6">
    <location>
        <begin position="39"/>
        <end position="102"/>
    </location>
</feature>
<comment type="similarity">
    <text evidence="1 4">Belongs to the peptidase S8 family.</text>
</comment>
<dbReference type="InterPro" id="IPR037045">
    <property type="entry name" value="S8pro/Inhibitor_I9_sf"/>
</dbReference>
<keyword evidence="3" id="KW-0720">Serine protease</keyword>
<comment type="caution">
    <text evidence="7">The sequence shown here is derived from an EMBL/GenBank/DDBJ whole genome shotgun (WGS) entry which is preliminary data.</text>
</comment>
<dbReference type="PANTHER" id="PTHR43806">
    <property type="entry name" value="PEPTIDASE S8"/>
    <property type="match status" value="1"/>
</dbReference>
<dbReference type="SUPFAM" id="SSF54897">
    <property type="entry name" value="Protease propeptides/inhibitors"/>
    <property type="match status" value="1"/>
</dbReference>
<dbReference type="STRING" id="1423351.A0A074RT06"/>
<dbReference type="GO" id="GO:0004252">
    <property type="term" value="F:serine-type endopeptidase activity"/>
    <property type="evidence" value="ECO:0007669"/>
    <property type="project" value="InterPro"/>
</dbReference>
<evidence type="ECO:0000313" key="8">
    <source>
        <dbReference type="Proteomes" id="UP000027456"/>
    </source>
</evidence>
<keyword evidence="3" id="KW-0378">Hydrolase</keyword>
<dbReference type="EMBL" id="AZST01000656">
    <property type="protein sequence ID" value="KEP47768.1"/>
    <property type="molecule type" value="Genomic_DNA"/>
</dbReference>
<reference evidence="7 8" key="1">
    <citation type="submission" date="2013-12" db="EMBL/GenBank/DDBJ databases">
        <authorList>
            <person name="Cubeta M."/>
            <person name="Pakala S."/>
            <person name="Fedorova N."/>
            <person name="Thomas E."/>
            <person name="Dean R."/>
            <person name="Jabaji S."/>
            <person name="Neate S."/>
            <person name="Toda T."/>
            <person name="Tavantzis S."/>
            <person name="Vilgalys R."/>
            <person name="Bharathan N."/>
            <person name="Pakala S."/>
            <person name="Losada L.S."/>
            <person name="Zafar N."/>
            <person name="Nierman W."/>
        </authorList>
    </citation>
    <scope>NUCLEOTIDE SEQUENCE [LARGE SCALE GENOMIC DNA]</scope>
    <source>
        <strain evidence="7 8">123E</strain>
    </source>
</reference>
<dbReference type="Pfam" id="PF05922">
    <property type="entry name" value="Inhibitor_I9"/>
    <property type="match status" value="1"/>
</dbReference>
<evidence type="ECO:0000313" key="7">
    <source>
        <dbReference type="EMBL" id="KEP47768.1"/>
    </source>
</evidence>
<dbReference type="InterPro" id="IPR050131">
    <property type="entry name" value="Peptidase_S8_subtilisin-like"/>
</dbReference>
<keyword evidence="5" id="KW-0732">Signal</keyword>
<comment type="caution">
    <text evidence="4">Lacks conserved residue(s) required for the propagation of feature annotation.</text>
</comment>
<evidence type="ECO:0000256" key="3">
    <source>
        <dbReference type="ARBA" id="ARBA00022825"/>
    </source>
</evidence>
<organism evidence="7 8">
    <name type="scientific">Rhizoctonia solani 123E</name>
    <dbReference type="NCBI Taxonomy" id="1423351"/>
    <lineage>
        <taxon>Eukaryota</taxon>
        <taxon>Fungi</taxon>
        <taxon>Dikarya</taxon>
        <taxon>Basidiomycota</taxon>
        <taxon>Agaricomycotina</taxon>
        <taxon>Agaricomycetes</taxon>
        <taxon>Cantharellales</taxon>
        <taxon>Ceratobasidiaceae</taxon>
        <taxon>Rhizoctonia</taxon>
    </lineage>
</organism>
<evidence type="ECO:0000256" key="2">
    <source>
        <dbReference type="ARBA" id="ARBA00022670"/>
    </source>
</evidence>
<dbReference type="InterPro" id="IPR036852">
    <property type="entry name" value="Peptidase_S8/S53_dom_sf"/>
</dbReference>
<dbReference type="SUPFAM" id="SSF52743">
    <property type="entry name" value="Subtilisin-like"/>
    <property type="match status" value="1"/>
</dbReference>
<protein>
    <submittedName>
        <fullName evidence="7">Peptidase inhibitor i9</fullName>
    </submittedName>
</protein>
<dbReference type="HOGENOM" id="CLU_011263_1_1_1"/>
<dbReference type="AlphaFoldDB" id="A0A074RT06"/>
<dbReference type="Gene3D" id="3.30.70.80">
    <property type="entry name" value="Peptidase S8 propeptide/proteinase inhibitor I9"/>
    <property type="match status" value="1"/>
</dbReference>
<dbReference type="GO" id="GO:0005615">
    <property type="term" value="C:extracellular space"/>
    <property type="evidence" value="ECO:0007669"/>
    <property type="project" value="TreeGrafter"/>
</dbReference>
<evidence type="ECO:0000256" key="5">
    <source>
        <dbReference type="SAM" id="SignalP"/>
    </source>
</evidence>
<dbReference type="InterPro" id="IPR010259">
    <property type="entry name" value="S8pro/Inhibitor_I9"/>
</dbReference>
<dbReference type="Proteomes" id="UP000027456">
    <property type="component" value="Unassembled WGS sequence"/>
</dbReference>
<name>A0A074RT06_9AGAM</name>
<proteinExistence type="inferred from homology"/>
<sequence>MLFKSLVFLFSVLTFSALAAPTSRIPILKHVGRVKEHSYIVQLKPEASKSTHLARLPTSGLTLAYTYDQAFHGYAARLDTAALEQIRQSQDVEAIYEDGIVMTDIVLSNADNQTFSTRPIDTRENSSRRDGSSVDVYDIGTGIYTAHTSFGGRAHWGITFGGVSLAGIAVGTMYGIATQANIYAVKSMSDSGSGAISDIIAGINWVISSVKTSSRPSVVMLGAGGSVNTALDAAVVSATSQGIHFIVPAPTSNAGTSSPARVVSAVTVDVVGQSYTSGVDVCSKGTAVPCPSIQGPTASMTISAVGAAMARVAGIVASVLGTYGNASPASIETALKTHTSTTTNGCLVINTPW</sequence>
<keyword evidence="2" id="KW-0645">Protease</keyword>
<dbReference type="PANTHER" id="PTHR43806:SF58">
    <property type="entry name" value="ALKALINE PROTEASE 1-RELATED"/>
    <property type="match status" value="1"/>
</dbReference>
<feature type="signal peptide" evidence="5">
    <location>
        <begin position="1"/>
        <end position="19"/>
    </location>
</feature>
<dbReference type="PROSITE" id="PS51892">
    <property type="entry name" value="SUBTILASE"/>
    <property type="match status" value="1"/>
</dbReference>
<keyword evidence="8" id="KW-1185">Reference proteome</keyword>
<dbReference type="OrthoDB" id="206201at2759"/>
<dbReference type="Gene3D" id="3.40.50.200">
    <property type="entry name" value="Peptidase S8/S53 domain"/>
    <property type="match status" value="1"/>
</dbReference>